<evidence type="ECO:0000256" key="8">
    <source>
        <dbReference type="SAM" id="MobiDB-lite"/>
    </source>
</evidence>
<organism evidence="11 12">
    <name type="scientific">Penicillium chermesinum</name>
    <dbReference type="NCBI Taxonomy" id="63820"/>
    <lineage>
        <taxon>Eukaryota</taxon>
        <taxon>Fungi</taxon>
        <taxon>Dikarya</taxon>
        <taxon>Ascomycota</taxon>
        <taxon>Pezizomycotina</taxon>
        <taxon>Eurotiomycetes</taxon>
        <taxon>Eurotiomycetidae</taxon>
        <taxon>Eurotiales</taxon>
        <taxon>Aspergillaceae</taxon>
        <taxon>Penicillium</taxon>
    </lineage>
</organism>
<dbReference type="InterPro" id="IPR007219">
    <property type="entry name" value="XnlR_reg_dom"/>
</dbReference>
<keyword evidence="7" id="KW-0863">Zinc-finger</keyword>
<evidence type="ECO:0000256" key="5">
    <source>
        <dbReference type="ARBA" id="ARBA00023163"/>
    </source>
</evidence>
<dbReference type="Gene3D" id="4.10.240.10">
    <property type="entry name" value="Zn(2)-C6 fungal-type DNA-binding domain"/>
    <property type="match status" value="1"/>
</dbReference>
<comment type="caution">
    <text evidence="11">The sequence shown here is derived from an EMBL/GenBank/DDBJ whole genome shotgun (WGS) entry which is preliminary data.</text>
</comment>
<keyword evidence="12" id="KW-1185">Reference proteome</keyword>
<feature type="domain" description="C2H2-type" evidence="10">
    <location>
        <begin position="9"/>
        <end position="36"/>
    </location>
</feature>
<dbReference type="SMART" id="SM00355">
    <property type="entry name" value="ZnF_C2H2"/>
    <property type="match status" value="2"/>
</dbReference>
<evidence type="ECO:0000256" key="6">
    <source>
        <dbReference type="ARBA" id="ARBA00023242"/>
    </source>
</evidence>
<evidence type="ECO:0000259" key="9">
    <source>
        <dbReference type="PROSITE" id="PS50048"/>
    </source>
</evidence>
<accession>A0A9W9TXP2</accession>
<evidence type="ECO:0000259" key="10">
    <source>
        <dbReference type="PROSITE" id="PS50157"/>
    </source>
</evidence>
<feature type="compositionally biased region" description="Polar residues" evidence="8">
    <location>
        <begin position="117"/>
        <end position="127"/>
    </location>
</feature>
<proteinExistence type="predicted"/>
<dbReference type="GO" id="GO:0000981">
    <property type="term" value="F:DNA-binding transcription factor activity, RNA polymerase II-specific"/>
    <property type="evidence" value="ECO:0007669"/>
    <property type="project" value="InterPro"/>
</dbReference>
<feature type="domain" description="C2H2-type" evidence="10">
    <location>
        <begin position="37"/>
        <end position="64"/>
    </location>
</feature>
<dbReference type="Gene3D" id="3.30.160.60">
    <property type="entry name" value="Classic Zinc Finger"/>
    <property type="match status" value="1"/>
</dbReference>
<dbReference type="CDD" id="cd12148">
    <property type="entry name" value="fungal_TF_MHR"/>
    <property type="match status" value="1"/>
</dbReference>
<dbReference type="SMART" id="SM00066">
    <property type="entry name" value="GAL4"/>
    <property type="match status" value="1"/>
</dbReference>
<dbReference type="PANTHER" id="PTHR47660:SF7">
    <property type="entry name" value="TRANSCRIPTION FACTOR WITH C2H2 AND ZN(2)-CYS(6) DNA BINDING DOMAIN (EUROFUNG)"/>
    <property type="match status" value="1"/>
</dbReference>
<dbReference type="RefSeq" id="XP_058334931.1">
    <property type="nucleotide sequence ID" value="XM_058471790.1"/>
</dbReference>
<dbReference type="AlphaFoldDB" id="A0A9W9TXP2"/>
<dbReference type="SUPFAM" id="SSF57701">
    <property type="entry name" value="Zn2/Cys6 DNA-binding domain"/>
    <property type="match status" value="1"/>
</dbReference>
<dbReference type="PROSITE" id="PS00463">
    <property type="entry name" value="ZN2_CY6_FUNGAL_1"/>
    <property type="match status" value="1"/>
</dbReference>
<feature type="region of interest" description="Disordered" evidence="8">
    <location>
        <begin position="117"/>
        <end position="136"/>
    </location>
</feature>
<dbReference type="GO" id="GO:0008270">
    <property type="term" value="F:zinc ion binding"/>
    <property type="evidence" value="ECO:0007669"/>
    <property type="project" value="UniProtKB-KW"/>
</dbReference>
<dbReference type="InterPro" id="IPR001138">
    <property type="entry name" value="Zn2Cys6_DnaBD"/>
</dbReference>
<evidence type="ECO:0000256" key="4">
    <source>
        <dbReference type="ARBA" id="ARBA00023125"/>
    </source>
</evidence>
<keyword evidence="2" id="KW-0862">Zinc</keyword>
<sequence length="674" mass="76652">MPDEKPDITVCDECGRQYTSRPAYLRHRKTHDPSKWYQCPVCRLKFPRMDVLNRHQKLHGDDGAITARDRRKRAVRACDECKKSKTRCDAARPCSACRMTDKKCSFLVKATRPSVRAMQTTETSNDMPLSGPMPESRPAQTFSAEVVIDHRSNPLIDNIVDPLPIDAFEFNVMGSDVKGQWSQTQTHLLHTFVKSFFDNFHPLWPITWLQGFEYDDVEPLLYLVMGSIGAMYMESPKAKRYGLEMHLALRPKLIAACLSCPPDEAKSDAIFEAVLLMEIMSLYLGSHEALKYTREAGAALVTHARRVRLFEESESSPLPAGVLFDNYGKQADNRLREWIKLEKRRRLVFGFFRCEIFSGVLWNTKPLVSFDELKLSLPCKQDLWTYVGPAWREKILTASQGIGSPNMVYSDLVRLVADGASGSNALALTSPSVHDLVLYGIQNWLLGICQAMQYAHSKKEEQDNFKLLQQGSDILPVQYSKISGTLERWNVSQEEFLRSFTLDPLLYHLWHVQVNANLDALHNLSSSDLYISGQSYLNMDLGAIALWATTESAHVALYHACRIWCLLDDEIYKMRTNKTHVQKPSFNILSIISIYHAGVVIWAMAHLNPFVHVDFQRGWGRPPFRLSQDNIHQWVGECASIAGQLSPSWAPVSACIIETQRLPHTTLPLQYPVF</sequence>
<dbReference type="PROSITE" id="PS00028">
    <property type="entry name" value="ZINC_FINGER_C2H2_1"/>
    <property type="match status" value="2"/>
</dbReference>
<keyword evidence="4" id="KW-0238">DNA-binding</keyword>
<dbReference type="SUPFAM" id="SSF57667">
    <property type="entry name" value="beta-beta-alpha zinc fingers"/>
    <property type="match status" value="1"/>
</dbReference>
<evidence type="ECO:0000256" key="1">
    <source>
        <dbReference type="ARBA" id="ARBA00022723"/>
    </source>
</evidence>
<keyword evidence="6" id="KW-0539">Nucleus</keyword>
<dbReference type="InterPro" id="IPR036236">
    <property type="entry name" value="Znf_C2H2_sf"/>
</dbReference>
<dbReference type="PROSITE" id="PS50048">
    <property type="entry name" value="ZN2_CY6_FUNGAL_2"/>
    <property type="match status" value="1"/>
</dbReference>
<dbReference type="GO" id="GO:0006351">
    <property type="term" value="P:DNA-templated transcription"/>
    <property type="evidence" value="ECO:0007669"/>
    <property type="project" value="InterPro"/>
</dbReference>
<dbReference type="Pfam" id="PF04082">
    <property type="entry name" value="Fungal_trans"/>
    <property type="match status" value="1"/>
</dbReference>
<evidence type="ECO:0000256" key="2">
    <source>
        <dbReference type="ARBA" id="ARBA00022833"/>
    </source>
</evidence>
<reference evidence="11" key="2">
    <citation type="journal article" date="2023" name="IMA Fungus">
        <title>Comparative genomic study of the Penicillium genus elucidates a diverse pangenome and 15 lateral gene transfer events.</title>
        <authorList>
            <person name="Petersen C."/>
            <person name="Sorensen T."/>
            <person name="Nielsen M.R."/>
            <person name="Sondergaard T.E."/>
            <person name="Sorensen J.L."/>
            <person name="Fitzpatrick D.A."/>
            <person name="Frisvad J.C."/>
            <person name="Nielsen K.L."/>
        </authorList>
    </citation>
    <scope>NUCLEOTIDE SEQUENCE</scope>
    <source>
        <strain evidence="11">IBT 19713</strain>
    </source>
</reference>
<dbReference type="PROSITE" id="PS50157">
    <property type="entry name" value="ZINC_FINGER_C2H2_2"/>
    <property type="match status" value="2"/>
</dbReference>
<reference evidence="11" key="1">
    <citation type="submission" date="2022-11" db="EMBL/GenBank/DDBJ databases">
        <authorList>
            <person name="Petersen C."/>
        </authorList>
    </citation>
    <scope>NUCLEOTIDE SEQUENCE</scope>
    <source>
        <strain evidence="11">IBT 19713</strain>
    </source>
</reference>
<dbReference type="GeneID" id="83199093"/>
<dbReference type="CDD" id="cd00067">
    <property type="entry name" value="GAL4"/>
    <property type="match status" value="1"/>
</dbReference>
<evidence type="ECO:0000313" key="12">
    <source>
        <dbReference type="Proteomes" id="UP001150941"/>
    </source>
</evidence>
<dbReference type="OrthoDB" id="10018191at2759"/>
<dbReference type="PANTHER" id="PTHR47660">
    <property type="entry name" value="TRANSCRIPTION FACTOR WITH C2H2 AND ZN(2)-CYS(6) DNA BINDING DOMAIN (EUROFUNG)-RELATED-RELATED"/>
    <property type="match status" value="1"/>
</dbReference>
<protein>
    <recommendedName>
        <fullName evidence="13">Zn(2)-C6 fungal-type domain-containing protein</fullName>
    </recommendedName>
</protein>
<dbReference type="InterPro" id="IPR013087">
    <property type="entry name" value="Znf_C2H2_type"/>
</dbReference>
<evidence type="ECO:0000256" key="7">
    <source>
        <dbReference type="PROSITE-ProRule" id="PRU00042"/>
    </source>
</evidence>
<dbReference type="InterPro" id="IPR036864">
    <property type="entry name" value="Zn2-C6_fun-type_DNA-bd_sf"/>
</dbReference>
<dbReference type="Proteomes" id="UP001150941">
    <property type="component" value="Unassembled WGS sequence"/>
</dbReference>
<feature type="domain" description="Zn(2)-C6 fungal-type" evidence="9">
    <location>
        <begin position="77"/>
        <end position="106"/>
    </location>
</feature>
<dbReference type="Pfam" id="PF00172">
    <property type="entry name" value="Zn_clus"/>
    <property type="match status" value="1"/>
</dbReference>
<gene>
    <name evidence="11" type="ORF">N7468_002493</name>
</gene>
<evidence type="ECO:0000256" key="3">
    <source>
        <dbReference type="ARBA" id="ARBA00023015"/>
    </source>
</evidence>
<keyword evidence="3" id="KW-0805">Transcription regulation</keyword>
<dbReference type="GO" id="GO:0003677">
    <property type="term" value="F:DNA binding"/>
    <property type="evidence" value="ECO:0007669"/>
    <property type="project" value="UniProtKB-KW"/>
</dbReference>
<dbReference type="EMBL" id="JAPQKS010000002">
    <property type="protein sequence ID" value="KAJ5247510.1"/>
    <property type="molecule type" value="Genomic_DNA"/>
</dbReference>
<keyword evidence="1" id="KW-0479">Metal-binding</keyword>
<evidence type="ECO:0000313" key="11">
    <source>
        <dbReference type="EMBL" id="KAJ5247510.1"/>
    </source>
</evidence>
<name>A0A9W9TXP2_9EURO</name>
<evidence type="ECO:0008006" key="13">
    <source>
        <dbReference type="Google" id="ProtNLM"/>
    </source>
</evidence>
<keyword evidence="5" id="KW-0804">Transcription</keyword>